<dbReference type="PIRSF" id="PIRSF000151">
    <property type="entry name" value="GPR"/>
    <property type="match status" value="1"/>
</dbReference>
<keyword evidence="4 7" id="KW-0521">NADP</keyword>
<evidence type="ECO:0000256" key="3">
    <source>
        <dbReference type="ARBA" id="ARBA00022650"/>
    </source>
</evidence>
<comment type="function">
    <text evidence="7">Catalyzes the NADPH-dependent reduction of L-glutamate 5-phosphate into L-glutamate 5-semialdehyde and phosphate. The product spontaneously undergoes cyclization to form 1-pyrroline-5-carboxylate.</text>
</comment>
<organism evidence="9 10">
    <name type="scientific">Gardnerella vaginalis</name>
    <dbReference type="NCBI Taxonomy" id="2702"/>
    <lineage>
        <taxon>Bacteria</taxon>
        <taxon>Bacillati</taxon>
        <taxon>Actinomycetota</taxon>
        <taxon>Actinomycetes</taxon>
        <taxon>Bifidobacteriales</taxon>
        <taxon>Bifidobacteriaceae</taxon>
        <taxon>Gardnerella</taxon>
    </lineage>
</organism>
<evidence type="ECO:0000313" key="9">
    <source>
        <dbReference type="EMBL" id="KXA18546.1"/>
    </source>
</evidence>
<dbReference type="InterPro" id="IPR012134">
    <property type="entry name" value="Glu-5-SA_DH"/>
</dbReference>
<dbReference type="PATRIC" id="fig|2702.99.peg.472"/>
<evidence type="ECO:0000256" key="6">
    <source>
        <dbReference type="ARBA" id="ARBA00049024"/>
    </source>
</evidence>
<evidence type="ECO:0000259" key="8">
    <source>
        <dbReference type="Pfam" id="PF00171"/>
    </source>
</evidence>
<name>A0A133NQH3_GARVA</name>
<dbReference type="CDD" id="cd07079">
    <property type="entry name" value="ALDH_F18-19_ProA-GPR"/>
    <property type="match status" value="1"/>
</dbReference>
<dbReference type="InterPro" id="IPR000965">
    <property type="entry name" value="GPR_dom"/>
</dbReference>
<dbReference type="FunFam" id="3.40.309.10:FF:000006">
    <property type="entry name" value="Gamma-glutamyl phosphate reductase"/>
    <property type="match status" value="1"/>
</dbReference>
<dbReference type="GO" id="GO:0004350">
    <property type="term" value="F:glutamate-5-semialdehyde dehydrogenase activity"/>
    <property type="evidence" value="ECO:0007669"/>
    <property type="project" value="UniProtKB-UniRule"/>
</dbReference>
<keyword evidence="2 7" id="KW-0028">Amino-acid biosynthesis</keyword>
<comment type="caution">
    <text evidence="9">The sequence shown here is derived from an EMBL/GenBank/DDBJ whole genome shotgun (WGS) entry which is preliminary data.</text>
</comment>
<keyword evidence="5 7" id="KW-0560">Oxidoreductase</keyword>
<dbReference type="SUPFAM" id="SSF53720">
    <property type="entry name" value="ALDH-like"/>
    <property type="match status" value="1"/>
</dbReference>
<dbReference type="Pfam" id="PF00171">
    <property type="entry name" value="Aldedh"/>
    <property type="match status" value="1"/>
</dbReference>
<dbReference type="EMBL" id="LRQA01000029">
    <property type="protein sequence ID" value="KXA18546.1"/>
    <property type="molecule type" value="Genomic_DNA"/>
</dbReference>
<dbReference type="OrthoDB" id="9809970at2"/>
<evidence type="ECO:0000256" key="5">
    <source>
        <dbReference type="ARBA" id="ARBA00023002"/>
    </source>
</evidence>
<keyword evidence="3 7" id="KW-0641">Proline biosynthesis</keyword>
<gene>
    <name evidence="7" type="primary">proA</name>
    <name evidence="9" type="ORF">HMPREF3216_00478</name>
</gene>
<comment type="catalytic activity">
    <reaction evidence="6 7">
        <text>L-glutamate 5-semialdehyde + phosphate + NADP(+) = L-glutamyl 5-phosphate + NADPH + H(+)</text>
        <dbReference type="Rhea" id="RHEA:19541"/>
        <dbReference type="ChEBI" id="CHEBI:15378"/>
        <dbReference type="ChEBI" id="CHEBI:43474"/>
        <dbReference type="ChEBI" id="CHEBI:57783"/>
        <dbReference type="ChEBI" id="CHEBI:58066"/>
        <dbReference type="ChEBI" id="CHEBI:58274"/>
        <dbReference type="ChEBI" id="CHEBI:58349"/>
        <dbReference type="EC" id="1.2.1.41"/>
    </reaction>
</comment>
<dbReference type="InterPro" id="IPR016162">
    <property type="entry name" value="Ald_DH_N"/>
</dbReference>
<dbReference type="Gene3D" id="3.40.309.10">
    <property type="entry name" value="Aldehyde Dehydrogenase, Chain A, domain 2"/>
    <property type="match status" value="1"/>
</dbReference>
<dbReference type="PANTHER" id="PTHR11063">
    <property type="entry name" value="GLUTAMATE SEMIALDEHYDE DEHYDROGENASE"/>
    <property type="match status" value="1"/>
</dbReference>
<dbReference type="UniPathway" id="UPA00098">
    <property type="reaction ID" value="UER00360"/>
</dbReference>
<protein>
    <recommendedName>
        <fullName evidence="7">Gamma-glutamyl phosphate reductase</fullName>
        <shortName evidence="7">GPR</shortName>
        <ecNumber evidence="7">1.2.1.41</ecNumber>
    </recommendedName>
    <alternativeName>
        <fullName evidence="7">Glutamate-5-semialdehyde dehydrogenase</fullName>
    </alternativeName>
    <alternativeName>
        <fullName evidence="7">Glutamyl-gamma-semialdehyde dehydrogenase</fullName>
        <shortName evidence="7">GSA dehydrogenase</shortName>
    </alternativeName>
</protein>
<dbReference type="InterPro" id="IPR016163">
    <property type="entry name" value="Ald_DH_C"/>
</dbReference>
<reference evidence="9 10" key="1">
    <citation type="submission" date="2016-01" db="EMBL/GenBank/DDBJ databases">
        <authorList>
            <person name="Oliw E.H."/>
        </authorList>
    </citation>
    <scope>NUCLEOTIDE SEQUENCE [LARGE SCALE GENOMIC DNA]</scope>
    <source>
        <strain evidence="9 10">GED7760B</strain>
    </source>
</reference>
<proteinExistence type="inferred from homology"/>
<evidence type="ECO:0000256" key="4">
    <source>
        <dbReference type="ARBA" id="ARBA00022857"/>
    </source>
</evidence>
<evidence type="ECO:0000256" key="1">
    <source>
        <dbReference type="ARBA" id="ARBA00004985"/>
    </source>
</evidence>
<dbReference type="AlphaFoldDB" id="A0A133NQH3"/>
<dbReference type="InterPro" id="IPR015590">
    <property type="entry name" value="Aldehyde_DH_dom"/>
</dbReference>
<accession>A0A133NQH3</accession>
<dbReference type="GO" id="GO:0055129">
    <property type="term" value="P:L-proline biosynthetic process"/>
    <property type="evidence" value="ECO:0007669"/>
    <property type="project" value="UniProtKB-UniRule"/>
</dbReference>
<dbReference type="NCBIfam" id="NF001221">
    <property type="entry name" value="PRK00197.1"/>
    <property type="match status" value="1"/>
</dbReference>
<evidence type="ECO:0000313" key="10">
    <source>
        <dbReference type="Proteomes" id="UP000070558"/>
    </source>
</evidence>
<dbReference type="Proteomes" id="UP000070558">
    <property type="component" value="Unassembled WGS sequence"/>
</dbReference>
<sequence>MFNMTNSDIKFDKTRDNAQGNVSKECGASLDSAADSAADSIVFSRADDARNAQREFAKANATFKNNLLNAIANAIESNAEFIEKANLKDIEKAKSNGMDAGKLDRLVFNKERIIQSAKSVKKIAQLQDPVGQVVRGYTLENGIRLSQVRVPIGVMGMIYEARPNVTVDVASLCIKSSNAVILRGGSAAENTNRATITVIRQVLKDSGVSENLIESVDDLGRSGATSMMHAHGHIDVLVPRGSANLIAAVVKESTVPVIETGAGNVHIYVDKTANFDEAIPIIINAKTQRVGVCNAAEKLLVDKSIAKEFLPKVASELAKHNVLIHADEISYNILSDANINGIKLERANNEDWSTEYLSLQIGVKVVNGVKDAVNHISKYSTGHTETIIAQDYLTINEFVSSIDSAVVMVNASTRFTDGGEFGFGAELGISTQKLHARGPMGLIEMTTTKWIGYGDGQIRA</sequence>
<dbReference type="PANTHER" id="PTHR11063:SF8">
    <property type="entry name" value="DELTA-1-PYRROLINE-5-CARBOXYLATE SYNTHASE"/>
    <property type="match status" value="1"/>
</dbReference>
<feature type="domain" description="Aldehyde dehydrogenase" evidence="8">
    <location>
        <begin position="45"/>
        <end position="322"/>
    </location>
</feature>
<dbReference type="HAMAP" id="MF_00412">
    <property type="entry name" value="ProA"/>
    <property type="match status" value="1"/>
</dbReference>
<dbReference type="GO" id="GO:0050661">
    <property type="term" value="F:NADP binding"/>
    <property type="evidence" value="ECO:0007669"/>
    <property type="project" value="InterPro"/>
</dbReference>
<comment type="subcellular location">
    <subcellularLocation>
        <location evidence="7">Cytoplasm</location>
    </subcellularLocation>
</comment>
<comment type="pathway">
    <text evidence="1 7">Amino-acid biosynthesis; L-proline biosynthesis; L-glutamate 5-semialdehyde from L-glutamate: step 2/2.</text>
</comment>
<dbReference type="InterPro" id="IPR020593">
    <property type="entry name" value="G-glutamylP_reductase_CS"/>
</dbReference>
<dbReference type="PROSITE" id="PS01223">
    <property type="entry name" value="PROA"/>
    <property type="match status" value="1"/>
</dbReference>
<dbReference type="RefSeq" id="WP_060786732.1">
    <property type="nucleotide sequence ID" value="NZ_JBLLPD010000002.1"/>
</dbReference>
<evidence type="ECO:0000256" key="2">
    <source>
        <dbReference type="ARBA" id="ARBA00022605"/>
    </source>
</evidence>
<evidence type="ECO:0000256" key="7">
    <source>
        <dbReference type="HAMAP-Rule" id="MF_00412"/>
    </source>
</evidence>
<keyword evidence="7" id="KW-0963">Cytoplasm</keyword>
<dbReference type="Gene3D" id="3.40.605.10">
    <property type="entry name" value="Aldehyde Dehydrogenase, Chain A, domain 1"/>
    <property type="match status" value="1"/>
</dbReference>
<dbReference type="EC" id="1.2.1.41" evidence="7"/>
<dbReference type="NCBIfam" id="TIGR00407">
    <property type="entry name" value="proA"/>
    <property type="match status" value="1"/>
</dbReference>
<comment type="similarity">
    <text evidence="7">Belongs to the gamma-glutamyl phosphate reductase family.</text>
</comment>
<dbReference type="GO" id="GO:0005737">
    <property type="term" value="C:cytoplasm"/>
    <property type="evidence" value="ECO:0007669"/>
    <property type="project" value="UniProtKB-SubCell"/>
</dbReference>
<dbReference type="InterPro" id="IPR016161">
    <property type="entry name" value="Ald_DH/histidinol_DH"/>
</dbReference>